<organism evidence="2 3">
    <name type="scientific">Bradyrhizobium rifense</name>
    <dbReference type="NCBI Taxonomy" id="515499"/>
    <lineage>
        <taxon>Bacteria</taxon>
        <taxon>Pseudomonadati</taxon>
        <taxon>Pseudomonadota</taxon>
        <taxon>Alphaproteobacteria</taxon>
        <taxon>Hyphomicrobiales</taxon>
        <taxon>Nitrobacteraceae</taxon>
        <taxon>Bradyrhizobium</taxon>
    </lineage>
</organism>
<name>A0A5D3KBH7_9BRAD</name>
<keyword evidence="1" id="KW-1133">Transmembrane helix</keyword>
<evidence type="ECO:0000313" key="3">
    <source>
        <dbReference type="Proteomes" id="UP000324758"/>
    </source>
</evidence>
<dbReference type="AlphaFoldDB" id="A0A5D3KBH7"/>
<reference evidence="2 3" key="1">
    <citation type="submission" date="2019-08" db="EMBL/GenBank/DDBJ databases">
        <title>Bradyrhizobium hipponensis sp. nov., a rhizobium isolated from a Lupinus angustifolius root nodule in Tunisia.</title>
        <authorList>
            <person name="Off K."/>
            <person name="Rejili M."/>
            <person name="Mars M."/>
            <person name="Brachmann A."/>
            <person name="Marin M."/>
        </authorList>
    </citation>
    <scope>NUCLEOTIDE SEQUENCE [LARGE SCALE GENOMIC DNA]</scope>
    <source>
        <strain evidence="2 3">CTAW71</strain>
    </source>
</reference>
<comment type="caution">
    <text evidence="2">The sequence shown here is derived from an EMBL/GenBank/DDBJ whole genome shotgun (WGS) entry which is preliminary data.</text>
</comment>
<proteinExistence type="predicted"/>
<keyword evidence="1" id="KW-0812">Transmembrane</keyword>
<dbReference type="EMBL" id="VSSS01000080">
    <property type="protein sequence ID" value="TYL86254.1"/>
    <property type="molecule type" value="Genomic_DNA"/>
</dbReference>
<feature type="transmembrane region" description="Helical" evidence="1">
    <location>
        <begin position="42"/>
        <end position="60"/>
    </location>
</feature>
<accession>A0A5D3KBH7</accession>
<evidence type="ECO:0000313" key="2">
    <source>
        <dbReference type="EMBL" id="TYL86254.1"/>
    </source>
</evidence>
<dbReference type="OrthoDB" id="7356231at2"/>
<evidence type="ECO:0000256" key="1">
    <source>
        <dbReference type="SAM" id="Phobius"/>
    </source>
</evidence>
<keyword evidence="3" id="KW-1185">Reference proteome</keyword>
<protein>
    <submittedName>
        <fullName evidence="2">Uncharacterized protein</fullName>
    </submittedName>
</protein>
<gene>
    <name evidence="2" type="ORF">FXB40_42135</name>
</gene>
<feature type="transmembrane region" description="Helical" evidence="1">
    <location>
        <begin position="12"/>
        <end position="36"/>
    </location>
</feature>
<keyword evidence="1" id="KW-0472">Membrane</keyword>
<sequence>MWVRRFIEGLGPYQSLILLLVPASIVEPLKLLAVAIAGDGHWITGTVMIVIAYCASLLLVERIFRIVKPKLLTLPWFARVWSWLVVVRAKAVTTFRRNSGQSRVRELR</sequence>
<dbReference type="Proteomes" id="UP000324758">
    <property type="component" value="Unassembled WGS sequence"/>
</dbReference>